<accession>A0AC34R2T9</accession>
<dbReference type="Proteomes" id="UP000887576">
    <property type="component" value="Unplaced"/>
</dbReference>
<protein>
    <submittedName>
        <fullName evidence="2">Uncharacterized protein</fullName>
    </submittedName>
</protein>
<name>A0AC34R2T9_9BILA</name>
<proteinExistence type="predicted"/>
<dbReference type="WBParaSite" id="JU765_v2.g2932.t1">
    <property type="protein sequence ID" value="JU765_v2.g2932.t1"/>
    <property type="gene ID" value="JU765_v2.g2932"/>
</dbReference>
<reference evidence="2" key="1">
    <citation type="submission" date="2022-11" db="UniProtKB">
        <authorList>
            <consortium name="WormBaseParasite"/>
        </authorList>
    </citation>
    <scope>IDENTIFICATION</scope>
</reference>
<organism evidence="1 2">
    <name type="scientific">Panagrolaimus sp. JU765</name>
    <dbReference type="NCBI Taxonomy" id="591449"/>
    <lineage>
        <taxon>Eukaryota</taxon>
        <taxon>Metazoa</taxon>
        <taxon>Ecdysozoa</taxon>
        <taxon>Nematoda</taxon>
        <taxon>Chromadorea</taxon>
        <taxon>Rhabditida</taxon>
        <taxon>Tylenchina</taxon>
        <taxon>Panagrolaimomorpha</taxon>
        <taxon>Panagrolaimoidea</taxon>
        <taxon>Panagrolaimidae</taxon>
        <taxon>Panagrolaimus</taxon>
    </lineage>
</organism>
<evidence type="ECO:0000313" key="2">
    <source>
        <dbReference type="WBParaSite" id="JU765_v2.g2932.t1"/>
    </source>
</evidence>
<sequence length="89" mass="10255">MNKLQVLLAILSLCLLMIVGQCSPVFNSDETLPGLSHFREQMNRQRRFNILTYPNEKRSDFDDPRFLSSAYGKRSGGRGFNSNYADFFL</sequence>
<evidence type="ECO:0000313" key="1">
    <source>
        <dbReference type="Proteomes" id="UP000887576"/>
    </source>
</evidence>